<name>A0A9W3BUD4_RAPSA</name>
<dbReference type="InterPro" id="IPR036053">
    <property type="entry name" value="PABP-dom"/>
</dbReference>
<dbReference type="OrthoDB" id="1109642at2759"/>
<gene>
    <name evidence="3" type="primary">LOC130495480</name>
</gene>
<dbReference type="Gene3D" id="1.10.1900.10">
    <property type="entry name" value="c-terminal domain of poly(a) binding protein"/>
    <property type="match status" value="1"/>
</dbReference>
<organism evidence="2 3">
    <name type="scientific">Raphanus sativus</name>
    <name type="common">Radish</name>
    <name type="synonym">Raphanus raphanistrum var. sativus</name>
    <dbReference type="NCBI Taxonomy" id="3726"/>
    <lineage>
        <taxon>Eukaryota</taxon>
        <taxon>Viridiplantae</taxon>
        <taxon>Streptophyta</taxon>
        <taxon>Embryophyta</taxon>
        <taxon>Tracheophyta</taxon>
        <taxon>Spermatophyta</taxon>
        <taxon>Magnoliopsida</taxon>
        <taxon>eudicotyledons</taxon>
        <taxon>Gunneridae</taxon>
        <taxon>Pentapetalae</taxon>
        <taxon>rosids</taxon>
        <taxon>malvids</taxon>
        <taxon>Brassicales</taxon>
        <taxon>Brassicaceae</taxon>
        <taxon>Brassiceae</taxon>
        <taxon>Raphanus</taxon>
    </lineage>
</organism>
<dbReference type="InterPro" id="IPR002004">
    <property type="entry name" value="PABP_HYD_C"/>
</dbReference>
<dbReference type="AlphaFoldDB" id="A0A9W3BUD4"/>
<keyword evidence="2" id="KW-1185">Reference proteome</keyword>
<sequence length="122" mass="14265">MEPIFSDISRYPPPRIDTFPKRTVSNLVKALKNKSPEQQRNMIGDFLYRLVEQIEPVFTAKVTGMLLEMDRTLLFWLMESPHALREKVKEAIEVLGDWIPQQYKELEKEAYGLQASMLLPKL</sequence>
<evidence type="ECO:0000313" key="3">
    <source>
        <dbReference type="RefSeq" id="XP_056842859.1"/>
    </source>
</evidence>
<protein>
    <submittedName>
        <fullName evidence="3">Polyadenylate-binding protein 2-like</fullName>
    </submittedName>
</protein>
<dbReference type="KEGG" id="rsz:130495480"/>
<evidence type="ECO:0000313" key="2">
    <source>
        <dbReference type="Proteomes" id="UP000504610"/>
    </source>
</evidence>
<dbReference type="SUPFAM" id="SSF63570">
    <property type="entry name" value="PABC (PABP) domain"/>
    <property type="match status" value="1"/>
</dbReference>
<reference evidence="2" key="1">
    <citation type="journal article" date="2019" name="Database">
        <title>The radish genome database (RadishGD): an integrated information resource for radish genomics.</title>
        <authorList>
            <person name="Yu H.J."/>
            <person name="Baek S."/>
            <person name="Lee Y.J."/>
            <person name="Cho A."/>
            <person name="Mun J.H."/>
        </authorList>
    </citation>
    <scope>NUCLEOTIDE SEQUENCE [LARGE SCALE GENOMIC DNA]</scope>
    <source>
        <strain evidence="2">cv. WK10039</strain>
    </source>
</reference>
<proteinExistence type="predicted"/>
<evidence type="ECO:0000259" key="1">
    <source>
        <dbReference type="PROSITE" id="PS51309"/>
    </source>
</evidence>
<dbReference type="SMART" id="SM00517">
    <property type="entry name" value="PolyA"/>
    <property type="match status" value="1"/>
</dbReference>
<dbReference type="Proteomes" id="UP000504610">
    <property type="component" value="Chromosome 6"/>
</dbReference>
<feature type="domain" description="PABC" evidence="1">
    <location>
        <begin position="23"/>
        <end position="100"/>
    </location>
</feature>
<dbReference type="GO" id="GO:0003723">
    <property type="term" value="F:RNA binding"/>
    <property type="evidence" value="ECO:0007669"/>
    <property type="project" value="InterPro"/>
</dbReference>
<accession>A0A9W3BUD4</accession>
<dbReference type="Pfam" id="PF00658">
    <property type="entry name" value="MLLE"/>
    <property type="match status" value="1"/>
</dbReference>
<dbReference type="PROSITE" id="PS51309">
    <property type="entry name" value="PABC"/>
    <property type="match status" value="1"/>
</dbReference>
<dbReference type="GeneID" id="130495480"/>
<reference evidence="3" key="2">
    <citation type="submission" date="2025-08" db="UniProtKB">
        <authorList>
            <consortium name="RefSeq"/>
        </authorList>
    </citation>
    <scope>IDENTIFICATION</scope>
    <source>
        <tissue evidence="3">Leaf</tissue>
    </source>
</reference>
<dbReference type="RefSeq" id="XP_056842859.1">
    <property type="nucleotide sequence ID" value="XM_056986879.1"/>
</dbReference>